<dbReference type="NCBIfam" id="NF006828">
    <property type="entry name" value="PRK09350.1"/>
    <property type="match status" value="1"/>
</dbReference>
<keyword evidence="3" id="KW-0067">ATP-binding</keyword>
<feature type="domain" description="Aminoacyl-transfer RNA synthetases class-II family profile" evidence="4">
    <location>
        <begin position="17"/>
        <end position="320"/>
    </location>
</feature>
<organism evidence="5 6">
    <name type="scientific">Sinobacterium norvegicum</name>
    <dbReference type="NCBI Taxonomy" id="1641715"/>
    <lineage>
        <taxon>Bacteria</taxon>
        <taxon>Pseudomonadati</taxon>
        <taxon>Pseudomonadota</taxon>
        <taxon>Gammaproteobacteria</taxon>
        <taxon>Cellvibrionales</taxon>
        <taxon>Spongiibacteraceae</taxon>
        <taxon>Sinobacterium</taxon>
    </lineage>
</organism>
<protein>
    <submittedName>
        <fullName evidence="5">Elongation factor P--(R)-beta-lysine ligase</fullName>
        <ecNumber evidence="5">6.3.1.-</ecNumber>
    </submittedName>
</protein>
<dbReference type="NCBIfam" id="TIGR00462">
    <property type="entry name" value="genX"/>
    <property type="match status" value="1"/>
</dbReference>
<evidence type="ECO:0000256" key="3">
    <source>
        <dbReference type="ARBA" id="ARBA00022840"/>
    </source>
</evidence>
<keyword evidence="1 5" id="KW-0436">Ligase</keyword>
<dbReference type="Pfam" id="PF00152">
    <property type="entry name" value="tRNA-synt_2"/>
    <property type="match status" value="1"/>
</dbReference>
<evidence type="ECO:0000313" key="6">
    <source>
        <dbReference type="Proteomes" id="UP000838100"/>
    </source>
</evidence>
<sequence>MDNQWQPSCSLELLQQRAALLTLVREFFAERQVLEVETPLLASSAVTDPFIRAMAVDDTGAGRRFLQTSPEYAMKRLLASGSGPIYQICKAFRHGEASARHNPEFTMLEWYRPGFDEWNLIDEVEALLRLILPVEGYQRLSYREIFEQLLNVDPHNASVSELAAVARRHANFSFSDNGLDRDGWLDVLITHVIEPALDPAVLTVIYDYPATQSALSQVATDSDGQSIARRFECYFGGVELANGYYELLDAAELSRRATADNRKRKDLGYEQMAEDDKLLAAMQAGMPSCAGVAIGFDRLLMLRQRQRHISAVMSFDFSRA</sequence>
<dbReference type="SUPFAM" id="SSF55681">
    <property type="entry name" value="Class II aaRS and biotin synthetases"/>
    <property type="match status" value="1"/>
</dbReference>
<dbReference type="InterPro" id="IPR004364">
    <property type="entry name" value="Aa-tRNA-synt_II"/>
</dbReference>
<dbReference type="PANTHER" id="PTHR42918:SF6">
    <property type="entry name" value="ELONGATION FACTOR P--(R)-BETA-LYSINE LIGASE"/>
    <property type="match status" value="1"/>
</dbReference>
<comment type="caution">
    <text evidence="5">The sequence shown here is derived from an EMBL/GenBank/DDBJ whole genome shotgun (WGS) entry which is preliminary data.</text>
</comment>
<dbReference type="PANTHER" id="PTHR42918">
    <property type="entry name" value="LYSYL-TRNA SYNTHETASE"/>
    <property type="match status" value="1"/>
</dbReference>
<accession>A0ABM9AEQ3</accession>
<keyword evidence="6" id="KW-1185">Reference proteome</keyword>
<dbReference type="GO" id="GO:0003746">
    <property type="term" value="F:translation elongation factor activity"/>
    <property type="evidence" value="ECO:0007669"/>
    <property type="project" value="UniProtKB-KW"/>
</dbReference>
<dbReference type="GO" id="GO:0016874">
    <property type="term" value="F:ligase activity"/>
    <property type="evidence" value="ECO:0007669"/>
    <property type="project" value="UniProtKB-KW"/>
</dbReference>
<evidence type="ECO:0000259" key="4">
    <source>
        <dbReference type="PROSITE" id="PS50862"/>
    </source>
</evidence>
<evidence type="ECO:0000256" key="1">
    <source>
        <dbReference type="ARBA" id="ARBA00022598"/>
    </source>
</evidence>
<evidence type="ECO:0000313" key="5">
    <source>
        <dbReference type="EMBL" id="CAH0991671.1"/>
    </source>
</evidence>
<proteinExistence type="predicted"/>
<dbReference type="Gene3D" id="3.30.930.10">
    <property type="entry name" value="Bira Bifunctional Protein, Domain 2"/>
    <property type="match status" value="1"/>
</dbReference>
<dbReference type="EC" id="6.3.1.-" evidence="5"/>
<dbReference type="EMBL" id="CAKLPX010000001">
    <property type="protein sequence ID" value="CAH0991671.1"/>
    <property type="molecule type" value="Genomic_DNA"/>
</dbReference>
<evidence type="ECO:0000256" key="2">
    <source>
        <dbReference type="ARBA" id="ARBA00022741"/>
    </source>
</evidence>
<keyword evidence="2" id="KW-0547">Nucleotide-binding</keyword>
<keyword evidence="5" id="KW-0648">Protein biosynthesis</keyword>
<dbReference type="PROSITE" id="PS50862">
    <property type="entry name" value="AA_TRNA_LIGASE_II"/>
    <property type="match status" value="1"/>
</dbReference>
<reference evidence="5" key="1">
    <citation type="submission" date="2021-12" db="EMBL/GenBank/DDBJ databases">
        <authorList>
            <person name="Rodrigo-Torres L."/>
            <person name="Arahal R. D."/>
            <person name="Lucena T."/>
        </authorList>
    </citation>
    <scope>NUCLEOTIDE SEQUENCE</scope>
    <source>
        <strain evidence="5">CECT 8267</strain>
    </source>
</reference>
<dbReference type="InterPro" id="IPR006195">
    <property type="entry name" value="aa-tRNA-synth_II"/>
</dbReference>
<dbReference type="Proteomes" id="UP000838100">
    <property type="component" value="Unassembled WGS sequence"/>
</dbReference>
<keyword evidence="5" id="KW-0251">Elongation factor</keyword>
<name>A0ABM9AEQ3_9GAMM</name>
<dbReference type="InterPro" id="IPR045864">
    <property type="entry name" value="aa-tRNA-synth_II/BPL/LPL"/>
</dbReference>
<gene>
    <name evidence="5" type="primary">epmA</name>
    <name evidence="5" type="ORF">SIN8267_01783</name>
</gene>
<dbReference type="InterPro" id="IPR018149">
    <property type="entry name" value="Lys-tRNA-synth_II_C"/>
</dbReference>
<dbReference type="InterPro" id="IPR004525">
    <property type="entry name" value="EpmA"/>
</dbReference>
<dbReference type="RefSeq" id="WP_237444312.1">
    <property type="nucleotide sequence ID" value="NZ_CAKLPX010000001.1"/>
</dbReference>
<dbReference type="PRINTS" id="PR00982">
    <property type="entry name" value="TRNASYNTHLYS"/>
</dbReference>